<evidence type="ECO:0000313" key="2">
    <source>
        <dbReference type="EMBL" id="NEU99465.1"/>
    </source>
</evidence>
<proteinExistence type="predicted"/>
<accession>A0A6P1BM37</accession>
<evidence type="ECO:0000313" key="3">
    <source>
        <dbReference type="Proteomes" id="UP000468531"/>
    </source>
</evidence>
<comment type="caution">
    <text evidence="2">The sequence shown here is derived from an EMBL/GenBank/DDBJ whole genome shotgun (WGS) entry which is preliminary data.</text>
</comment>
<keyword evidence="3" id="KW-1185">Reference proteome</keyword>
<protein>
    <submittedName>
        <fullName evidence="2">Uncharacterized protein</fullName>
    </submittedName>
</protein>
<dbReference type="AlphaFoldDB" id="A0A6P1BM37"/>
<reference evidence="2 3" key="1">
    <citation type="journal article" date="2020" name="Arch. Microbiol.">
        <title>Bradyrhizobium uaiense sp. nov., a new highly efficient cowpea symbiont.</title>
        <authorList>
            <person name="Cabral Michel D."/>
            <person name="Azarias Guimaraes A."/>
            <person name="Martins da Costa E."/>
            <person name="Soares de Carvalho T."/>
            <person name="Balsanelli E."/>
            <person name="Willems A."/>
            <person name="Maltempi de Souza E."/>
            <person name="de Souza Moreira F.M."/>
        </authorList>
    </citation>
    <scope>NUCLEOTIDE SEQUENCE [LARGE SCALE GENOMIC DNA]</scope>
    <source>
        <strain evidence="2 3">UFLA 03-164</strain>
    </source>
</reference>
<name>A0A6P1BM37_9BRAD</name>
<sequence length="68" mass="7698">MELNRHRALVPCLSMIFSENRFALFRIMLSSLAKSLPAHSRASPPMVDSIKGSPMMPDNQEQPRDETL</sequence>
<dbReference type="RefSeq" id="WP_163158694.1">
    <property type="nucleotide sequence ID" value="NZ_VKHP01000131.1"/>
</dbReference>
<dbReference type="Proteomes" id="UP000468531">
    <property type="component" value="Unassembled WGS sequence"/>
</dbReference>
<dbReference type="EMBL" id="VKHP01000131">
    <property type="protein sequence ID" value="NEU99465.1"/>
    <property type="molecule type" value="Genomic_DNA"/>
</dbReference>
<evidence type="ECO:0000256" key="1">
    <source>
        <dbReference type="SAM" id="MobiDB-lite"/>
    </source>
</evidence>
<gene>
    <name evidence="2" type="ORF">FNJ47_27455</name>
</gene>
<organism evidence="2 3">
    <name type="scientific">Bradyrhizobium uaiense</name>
    <dbReference type="NCBI Taxonomy" id="2594946"/>
    <lineage>
        <taxon>Bacteria</taxon>
        <taxon>Pseudomonadati</taxon>
        <taxon>Pseudomonadota</taxon>
        <taxon>Alphaproteobacteria</taxon>
        <taxon>Hyphomicrobiales</taxon>
        <taxon>Nitrobacteraceae</taxon>
        <taxon>Bradyrhizobium</taxon>
    </lineage>
</organism>
<feature type="region of interest" description="Disordered" evidence="1">
    <location>
        <begin position="36"/>
        <end position="68"/>
    </location>
</feature>